<dbReference type="AlphaFoldDB" id="A0AAU9EAY7"/>
<dbReference type="RefSeq" id="WP_350341530.1">
    <property type="nucleotide sequence ID" value="NZ_AP028679.1"/>
</dbReference>
<protein>
    <recommendedName>
        <fullName evidence="1">VIT domain-containing protein</fullName>
    </recommendedName>
</protein>
<feature type="domain" description="VIT" evidence="1">
    <location>
        <begin position="4"/>
        <end position="84"/>
    </location>
</feature>
<evidence type="ECO:0000259" key="1">
    <source>
        <dbReference type="PROSITE" id="PS51468"/>
    </source>
</evidence>
<dbReference type="PROSITE" id="PS51468">
    <property type="entry name" value="VIT"/>
    <property type="match status" value="1"/>
</dbReference>
<accession>A0AAU9EAY7</accession>
<organism evidence="2 3">
    <name type="scientific">Desulfoferula mesophila</name>
    <dbReference type="NCBI Taxonomy" id="3058419"/>
    <lineage>
        <taxon>Bacteria</taxon>
        <taxon>Pseudomonadati</taxon>
        <taxon>Thermodesulfobacteriota</taxon>
        <taxon>Desulfarculia</taxon>
        <taxon>Desulfarculales</taxon>
        <taxon>Desulfarculaceae</taxon>
        <taxon>Desulfoferula</taxon>
    </lineage>
</organism>
<dbReference type="EMBL" id="AP028679">
    <property type="protein sequence ID" value="BEQ13145.1"/>
    <property type="molecule type" value="Genomic_DNA"/>
</dbReference>
<proteinExistence type="predicted"/>
<dbReference type="KEGG" id="dmp:FAK_02110"/>
<dbReference type="Proteomes" id="UP001366166">
    <property type="component" value="Chromosome"/>
</dbReference>
<dbReference type="Pfam" id="PF08487">
    <property type="entry name" value="VIT"/>
    <property type="match status" value="1"/>
</dbReference>
<keyword evidence="3" id="KW-1185">Reference proteome</keyword>
<evidence type="ECO:0000313" key="2">
    <source>
        <dbReference type="EMBL" id="BEQ13145.1"/>
    </source>
</evidence>
<dbReference type="InterPro" id="IPR013694">
    <property type="entry name" value="VIT"/>
</dbReference>
<evidence type="ECO:0000313" key="3">
    <source>
        <dbReference type="Proteomes" id="UP001366166"/>
    </source>
</evidence>
<gene>
    <name evidence="2" type="ORF">FAK_02110</name>
</gene>
<name>A0AAU9EAY7_9BACT</name>
<reference evidence="3" key="1">
    <citation type="journal article" date="2023" name="Arch. Microbiol.">
        <title>Desulfoferula mesophilus gen. nov. sp. nov., a mesophilic sulfate-reducing bacterium isolated from a brackish lake sediment.</title>
        <authorList>
            <person name="Watanabe T."/>
            <person name="Yabe T."/>
            <person name="Tsuji J.M."/>
            <person name="Fukui M."/>
        </authorList>
    </citation>
    <scope>NUCLEOTIDE SEQUENCE [LARGE SCALE GENOMIC DNA]</scope>
    <source>
        <strain evidence="3">12FAK</strain>
    </source>
</reference>
<sequence>MRGRNFRDNDLALYVDEPILESVAVDATLRDLLGRVTVVQTYVNKGDTNIEAVFTFPLPLDAILLDFSMCEWRSKCGTVGGLKP</sequence>